<comment type="caution">
    <text evidence="9">The sequence shown here is derived from an EMBL/GenBank/DDBJ whole genome shotgun (WGS) entry which is preliminary data.</text>
</comment>
<keyword evidence="7 8" id="KW-0963">Cytoplasm</keyword>
<dbReference type="EC" id="4.98.1.1" evidence="7 8"/>
<keyword evidence="2 7" id="KW-0408">Iron</keyword>
<dbReference type="Gene3D" id="3.40.50.1400">
    <property type="match status" value="2"/>
</dbReference>
<dbReference type="Proteomes" id="UP001161409">
    <property type="component" value="Unassembled WGS sequence"/>
</dbReference>
<sequence length="348" mass="38498">MARKAVVLFNLGGPDNLNAVEPFLFNLFNDPAIIRLPKPVRFLIAKLISKRRAPIAQEIYRKMGGASPLLDETDRQAKALSEQLATNLDGDQYQVFVAMRYWHPRADAVAREVKAYDPDEVILLPLYPQFSTTTSDSSLKEWAREADRAGISAATTTLCCYPTETGFISAYTDLIRQSLQKMEGEDAPRLLFSAHGLPKKIVDGGDPYQWQVEQTVAAIAAELAVADLDYRICYQSRVGPVEWIGPATEDEIGRAGEDGKSLLVVPVAFVSEHSETLVELDVEYAELAAEKGVPAYHRVPTVTCHPAFIKGLAGIVLNRKRGCHTSHCHDRLCPKSFVGCKTQPKEQE</sequence>
<comment type="similarity">
    <text evidence="1 7 8">Belongs to the ferrochelatase family.</text>
</comment>
<keyword evidence="10" id="KW-1185">Reference proteome</keyword>
<evidence type="ECO:0000256" key="7">
    <source>
        <dbReference type="HAMAP-Rule" id="MF_00323"/>
    </source>
</evidence>
<keyword evidence="7" id="KW-0479">Metal-binding</keyword>
<dbReference type="CDD" id="cd00419">
    <property type="entry name" value="Ferrochelatase_C"/>
    <property type="match status" value="1"/>
</dbReference>
<evidence type="ECO:0000313" key="9">
    <source>
        <dbReference type="EMBL" id="GLQ04939.1"/>
    </source>
</evidence>
<evidence type="ECO:0000256" key="8">
    <source>
        <dbReference type="RuleBase" id="RU000607"/>
    </source>
</evidence>
<keyword evidence="3 7" id="KW-0350">Heme biosynthesis</keyword>
<evidence type="ECO:0000256" key="3">
    <source>
        <dbReference type="ARBA" id="ARBA00023133"/>
    </source>
</evidence>
<comment type="subcellular location">
    <subcellularLocation>
        <location evidence="7 8">Cytoplasm</location>
    </subcellularLocation>
</comment>
<evidence type="ECO:0000256" key="4">
    <source>
        <dbReference type="ARBA" id="ARBA00023239"/>
    </source>
</evidence>
<comment type="catalytic activity">
    <reaction evidence="7 8">
        <text>heme b + 2 H(+) = protoporphyrin IX + Fe(2+)</text>
        <dbReference type="Rhea" id="RHEA:22584"/>
        <dbReference type="ChEBI" id="CHEBI:15378"/>
        <dbReference type="ChEBI" id="CHEBI:29033"/>
        <dbReference type="ChEBI" id="CHEBI:57306"/>
        <dbReference type="ChEBI" id="CHEBI:60344"/>
        <dbReference type="EC" id="4.98.1.1"/>
    </reaction>
</comment>
<gene>
    <name evidence="7 9" type="primary">hemH</name>
    <name evidence="9" type="ORF">GCM10007924_01600</name>
</gene>
<dbReference type="NCBIfam" id="TIGR00109">
    <property type="entry name" value="hemH"/>
    <property type="match status" value="1"/>
</dbReference>
<evidence type="ECO:0000256" key="2">
    <source>
        <dbReference type="ARBA" id="ARBA00023004"/>
    </source>
</evidence>
<dbReference type="CDD" id="cd03411">
    <property type="entry name" value="Ferrochelatase_N"/>
    <property type="match status" value="1"/>
</dbReference>
<protein>
    <recommendedName>
        <fullName evidence="7 8">Ferrochelatase</fullName>
        <ecNumber evidence="7 8">4.98.1.1</ecNumber>
    </recommendedName>
    <alternativeName>
        <fullName evidence="7">Heme synthase</fullName>
    </alternativeName>
    <alternativeName>
        <fullName evidence="7">Protoheme ferro-lyase</fullName>
    </alternativeName>
</protein>
<dbReference type="InterPro" id="IPR033644">
    <property type="entry name" value="Ferrochelatase_C"/>
</dbReference>
<proteinExistence type="inferred from homology"/>
<dbReference type="PROSITE" id="PS00534">
    <property type="entry name" value="FERROCHELATASE"/>
    <property type="match status" value="1"/>
</dbReference>
<reference evidence="9" key="1">
    <citation type="journal article" date="2014" name="Int. J. Syst. Evol. Microbiol.">
        <title>Complete genome of a new Firmicutes species belonging to the dominant human colonic microbiota ('Ruminococcus bicirculans') reveals two chromosomes and a selective capacity to utilize plant glucans.</title>
        <authorList>
            <consortium name="NISC Comparative Sequencing Program"/>
            <person name="Wegmann U."/>
            <person name="Louis P."/>
            <person name="Goesmann A."/>
            <person name="Henrissat B."/>
            <person name="Duncan S.H."/>
            <person name="Flint H.J."/>
        </authorList>
    </citation>
    <scope>NUCLEOTIDE SEQUENCE</scope>
    <source>
        <strain evidence="9">NBRC 103408</strain>
    </source>
</reference>
<dbReference type="InterPro" id="IPR033659">
    <property type="entry name" value="Ferrochelatase_N"/>
</dbReference>
<organism evidence="9 10">
    <name type="scientific">Sneathiella chinensis</name>
    <dbReference type="NCBI Taxonomy" id="349750"/>
    <lineage>
        <taxon>Bacteria</taxon>
        <taxon>Pseudomonadati</taxon>
        <taxon>Pseudomonadota</taxon>
        <taxon>Alphaproteobacteria</taxon>
        <taxon>Sneathiellales</taxon>
        <taxon>Sneathiellaceae</taxon>
        <taxon>Sneathiella</taxon>
    </lineage>
</organism>
<name>A0ABQ5TYN3_9PROT</name>
<evidence type="ECO:0000256" key="6">
    <source>
        <dbReference type="ARBA" id="ARBA00024536"/>
    </source>
</evidence>
<evidence type="ECO:0000256" key="5">
    <source>
        <dbReference type="ARBA" id="ARBA00023244"/>
    </source>
</evidence>
<comment type="function">
    <text evidence="7 8">Catalyzes the ferrous insertion into protoporphyrin IX.</text>
</comment>
<dbReference type="SUPFAM" id="SSF53800">
    <property type="entry name" value="Chelatase"/>
    <property type="match status" value="1"/>
</dbReference>
<dbReference type="InterPro" id="IPR001015">
    <property type="entry name" value="Ferrochelatase"/>
</dbReference>
<accession>A0ABQ5TYN3</accession>
<keyword evidence="4 7" id="KW-0456">Lyase</keyword>
<comment type="catalytic activity">
    <reaction evidence="6">
        <text>Fe-coproporphyrin III + 2 H(+) = coproporphyrin III + Fe(2+)</text>
        <dbReference type="Rhea" id="RHEA:49572"/>
        <dbReference type="ChEBI" id="CHEBI:15378"/>
        <dbReference type="ChEBI" id="CHEBI:29033"/>
        <dbReference type="ChEBI" id="CHEBI:68438"/>
        <dbReference type="ChEBI" id="CHEBI:131725"/>
        <dbReference type="EC" id="4.99.1.9"/>
    </reaction>
    <physiologicalReaction direction="right-to-left" evidence="6">
        <dbReference type="Rhea" id="RHEA:49574"/>
    </physiologicalReaction>
</comment>
<dbReference type="InterPro" id="IPR019772">
    <property type="entry name" value="Ferrochelatase_AS"/>
</dbReference>
<feature type="binding site" evidence="7">
    <location>
        <position position="275"/>
    </location>
    <ligand>
        <name>Fe(2+)</name>
        <dbReference type="ChEBI" id="CHEBI:29033"/>
    </ligand>
</feature>
<reference evidence="9" key="2">
    <citation type="submission" date="2023-01" db="EMBL/GenBank/DDBJ databases">
        <title>Draft genome sequence of Sneathiella chinensis strain NBRC 103408.</title>
        <authorList>
            <person name="Sun Q."/>
            <person name="Mori K."/>
        </authorList>
    </citation>
    <scope>NUCLEOTIDE SEQUENCE</scope>
    <source>
        <strain evidence="9">NBRC 103408</strain>
    </source>
</reference>
<evidence type="ECO:0000313" key="10">
    <source>
        <dbReference type="Proteomes" id="UP001161409"/>
    </source>
</evidence>
<dbReference type="Pfam" id="PF00762">
    <property type="entry name" value="Ferrochelatase"/>
    <property type="match status" value="1"/>
</dbReference>
<feature type="binding site" evidence="7">
    <location>
        <position position="195"/>
    </location>
    <ligand>
        <name>Fe(2+)</name>
        <dbReference type="ChEBI" id="CHEBI:29033"/>
    </ligand>
</feature>
<dbReference type="HAMAP" id="MF_00323">
    <property type="entry name" value="Ferrochelatase"/>
    <property type="match status" value="1"/>
</dbReference>
<dbReference type="RefSeq" id="WP_169558976.1">
    <property type="nucleotide sequence ID" value="NZ_BSNF01000001.1"/>
</dbReference>
<dbReference type="PANTHER" id="PTHR11108:SF1">
    <property type="entry name" value="FERROCHELATASE, MITOCHONDRIAL"/>
    <property type="match status" value="1"/>
</dbReference>
<comment type="pathway">
    <text evidence="7 8">Porphyrin-containing compound metabolism; protoheme biosynthesis; protoheme from protoporphyrin-IX: step 1/1.</text>
</comment>
<keyword evidence="5 7" id="KW-0627">Porphyrin biosynthesis</keyword>
<evidence type="ECO:0000256" key="1">
    <source>
        <dbReference type="ARBA" id="ARBA00007718"/>
    </source>
</evidence>
<dbReference type="PANTHER" id="PTHR11108">
    <property type="entry name" value="FERROCHELATASE"/>
    <property type="match status" value="1"/>
</dbReference>
<dbReference type="EMBL" id="BSNF01000001">
    <property type="protein sequence ID" value="GLQ04939.1"/>
    <property type="molecule type" value="Genomic_DNA"/>
</dbReference>